<accession>A0A2T0T586</accession>
<reference evidence="1 2" key="1">
    <citation type="submission" date="2018-03" db="EMBL/GenBank/DDBJ databases">
        <title>Genomic Encyclopedia of Archaeal and Bacterial Type Strains, Phase II (KMG-II): from individual species to whole genera.</title>
        <authorList>
            <person name="Goeker M."/>
        </authorList>
    </citation>
    <scope>NUCLEOTIDE SEQUENCE [LARGE SCALE GENOMIC DNA]</scope>
    <source>
        <strain evidence="1 2">DSM 28354</strain>
    </source>
</reference>
<dbReference type="InterPro" id="IPR027417">
    <property type="entry name" value="P-loop_NTPase"/>
</dbReference>
<comment type="caution">
    <text evidence="1">The sequence shown here is derived from an EMBL/GenBank/DDBJ whole genome shotgun (WGS) entry which is preliminary data.</text>
</comment>
<dbReference type="Proteomes" id="UP000238375">
    <property type="component" value="Unassembled WGS sequence"/>
</dbReference>
<evidence type="ECO:0000313" key="2">
    <source>
        <dbReference type="Proteomes" id="UP000238375"/>
    </source>
</evidence>
<keyword evidence="2" id="KW-1185">Reference proteome</keyword>
<protein>
    <recommendedName>
        <fullName evidence="3">DNA replication protein DnaC</fullName>
    </recommendedName>
</protein>
<dbReference type="Gene3D" id="3.40.50.300">
    <property type="entry name" value="P-loop containing nucleotide triphosphate hydrolases"/>
    <property type="match status" value="1"/>
</dbReference>
<name>A0A2T0T586_9BACT</name>
<evidence type="ECO:0008006" key="3">
    <source>
        <dbReference type="Google" id="ProtNLM"/>
    </source>
</evidence>
<gene>
    <name evidence="1" type="ORF">CLV58_10610</name>
</gene>
<dbReference type="EMBL" id="PVTE01000006">
    <property type="protein sequence ID" value="PRY40827.1"/>
    <property type="molecule type" value="Genomic_DNA"/>
</dbReference>
<dbReference type="OrthoDB" id="835620at2"/>
<proteinExistence type="predicted"/>
<sequence length="286" mass="32999">MSSLVQYQGLISGYPSPGWPELTDDEIREAIEAALPHVLKTAQKEKHYRLEREKQALKEAQLSHVPESPEEFFVEVQIRGRSLAKRDGWRKPFELDTWRWPYYKLLSLYFMGDERFETEGPALLGYEDGSFSLSKGLLLAGGVGVGKSDMMRLFARNPWSPFQFVSCIDLAVEYSDKEKGGSKVIDQHVGPRHTEKRSFYYGHDYIGTCFDDFGAEGETSYMGNRVNLMELILQGRYRNCRGPWTHITTNASEADIKTNYDHRVYDRMIQMFNFIEYPADTPSLRC</sequence>
<evidence type="ECO:0000313" key="1">
    <source>
        <dbReference type="EMBL" id="PRY40827.1"/>
    </source>
</evidence>
<organism evidence="1 2">
    <name type="scientific">Spirosoma oryzae</name>
    <dbReference type="NCBI Taxonomy" id="1469603"/>
    <lineage>
        <taxon>Bacteria</taxon>
        <taxon>Pseudomonadati</taxon>
        <taxon>Bacteroidota</taxon>
        <taxon>Cytophagia</taxon>
        <taxon>Cytophagales</taxon>
        <taxon>Cytophagaceae</taxon>
        <taxon>Spirosoma</taxon>
    </lineage>
</organism>
<dbReference type="AlphaFoldDB" id="A0A2T0T586"/>